<dbReference type="AlphaFoldDB" id="A0A5B8YJK9"/>
<evidence type="ECO:0000256" key="1">
    <source>
        <dbReference type="ARBA" id="ARBA00001933"/>
    </source>
</evidence>
<feature type="modified residue" description="N6-(pyridoxal phosphate)lysine" evidence="8">
    <location>
        <position position="196"/>
    </location>
</feature>
<dbReference type="Gene3D" id="3.30.470.10">
    <property type="match status" value="1"/>
</dbReference>
<comment type="similarity">
    <text evidence="2 9">Belongs to the class-IV pyridoxal-phosphate-dependent aminotransferase family.</text>
</comment>
<evidence type="ECO:0000256" key="10">
    <source>
        <dbReference type="RuleBase" id="RU004516"/>
    </source>
</evidence>
<dbReference type="GO" id="GO:0052654">
    <property type="term" value="F:L-leucine-2-oxoglutarate transaminase activity"/>
    <property type="evidence" value="ECO:0007669"/>
    <property type="project" value="RHEA"/>
</dbReference>
<comment type="catalytic activity">
    <reaction evidence="11">
        <text>L-isoleucine + 2-oxoglutarate = (S)-3-methyl-2-oxopentanoate + L-glutamate</text>
        <dbReference type="Rhea" id="RHEA:24801"/>
        <dbReference type="ChEBI" id="CHEBI:16810"/>
        <dbReference type="ChEBI" id="CHEBI:29985"/>
        <dbReference type="ChEBI" id="CHEBI:35146"/>
        <dbReference type="ChEBI" id="CHEBI:58045"/>
        <dbReference type="EC" id="2.6.1.42"/>
    </reaction>
</comment>
<dbReference type="GO" id="GO:0008652">
    <property type="term" value="P:amino acid biosynthetic process"/>
    <property type="evidence" value="ECO:0007669"/>
    <property type="project" value="UniProtKB-KW"/>
</dbReference>
<dbReference type="InterPro" id="IPR005786">
    <property type="entry name" value="B_amino_transII"/>
</dbReference>
<keyword evidence="3 11" id="KW-0032">Aminotransferase</keyword>
<dbReference type="PANTHER" id="PTHR11825">
    <property type="entry name" value="SUBGROUP IIII AMINOTRANSFERASE"/>
    <property type="match status" value="1"/>
</dbReference>
<dbReference type="NCBIfam" id="TIGR01123">
    <property type="entry name" value="ilvE_II"/>
    <property type="match status" value="1"/>
</dbReference>
<comment type="catalytic activity">
    <reaction evidence="11">
        <text>L-leucine + 2-oxoglutarate = 4-methyl-2-oxopentanoate + L-glutamate</text>
        <dbReference type="Rhea" id="RHEA:18321"/>
        <dbReference type="ChEBI" id="CHEBI:16810"/>
        <dbReference type="ChEBI" id="CHEBI:17865"/>
        <dbReference type="ChEBI" id="CHEBI:29985"/>
        <dbReference type="ChEBI" id="CHEBI:57427"/>
        <dbReference type="EC" id="2.6.1.42"/>
    </reaction>
</comment>
<evidence type="ECO:0000313" key="13">
    <source>
        <dbReference type="Proteomes" id="UP000321954"/>
    </source>
</evidence>
<keyword evidence="13" id="KW-1185">Reference proteome</keyword>
<evidence type="ECO:0000256" key="5">
    <source>
        <dbReference type="ARBA" id="ARBA00022679"/>
    </source>
</evidence>
<keyword evidence="7 11" id="KW-0100">Branched-chain amino acid biosynthesis</keyword>
<dbReference type="InterPro" id="IPR001544">
    <property type="entry name" value="Aminotrans_IV"/>
</dbReference>
<comment type="cofactor">
    <cofactor evidence="1 10">
        <name>pyridoxal 5'-phosphate</name>
        <dbReference type="ChEBI" id="CHEBI:597326"/>
    </cofactor>
</comment>
<proteinExistence type="inferred from homology"/>
<dbReference type="OrthoDB" id="9804984at2"/>
<keyword evidence="6 10" id="KW-0663">Pyridoxal phosphate</keyword>
<dbReference type="EMBL" id="CP042476">
    <property type="protein sequence ID" value="QED37821.1"/>
    <property type="molecule type" value="Genomic_DNA"/>
</dbReference>
<dbReference type="EC" id="2.6.1.42" evidence="11"/>
<dbReference type="PIRSF" id="PIRSF006468">
    <property type="entry name" value="BCAT1"/>
    <property type="match status" value="1"/>
</dbReference>
<organism evidence="12 13">
    <name type="scientific">Antarcticibacterium arcticum</name>
    <dbReference type="NCBI Taxonomy" id="2585771"/>
    <lineage>
        <taxon>Bacteria</taxon>
        <taxon>Pseudomonadati</taxon>
        <taxon>Bacteroidota</taxon>
        <taxon>Flavobacteriia</taxon>
        <taxon>Flavobacteriales</taxon>
        <taxon>Flavobacteriaceae</taxon>
        <taxon>Antarcticibacterium</taxon>
    </lineage>
</organism>
<evidence type="ECO:0000256" key="11">
    <source>
        <dbReference type="RuleBase" id="RU004517"/>
    </source>
</evidence>
<dbReference type="InterPro" id="IPR036038">
    <property type="entry name" value="Aminotransferase-like"/>
</dbReference>
<comment type="catalytic activity">
    <reaction evidence="11">
        <text>L-valine + 2-oxoglutarate = 3-methyl-2-oxobutanoate + L-glutamate</text>
        <dbReference type="Rhea" id="RHEA:24813"/>
        <dbReference type="ChEBI" id="CHEBI:11851"/>
        <dbReference type="ChEBI" id="CHEBI:16810"/>
        <dbReference type="ChEBI" id="CHEBI:29985"/>
        <dbReference type="ChEBI" id="CHEBI:57762"/>
        <dbReference type="EC" id="2.6.1.42"/>
    </reaction>
</comment>
<sequence length="356" mass="40196">MKHASTDIDIVKSTTSKLDSVDFENLKFGHVFTDHMMECDYEDGAWKTPVIKPYGKIELEPSAKVFHYGQAVFEGMKAFRDDNDKIWLFRPDENFKRINLSSKRLAIPEFPEEYFFQGLEELLKIDKEWIKKGFGNSLYIRPFVIATEPGVLASPGASYKFMIICSPAKSYYTGEVRVQISEKYSRAADGGVGAAKAAGNYGAQFYPTNLAKEAGFQQIIWTDANSHEFLEEAGTMNVFFRVNDTLLTAPVNDRILDGVTRKSILSLAEANSIKAEVRRVSVKEIIEAAKNGSLKEIFGAGTAAVINPIQGFGYKGERYELPKITDSYASFFKDKLMKIQYNLAEDEFGWRYEVKE</sequence>
<evidence type="ECO:0000313" key="12">
    <source>
        <dbReference type="EMBL" id="QED37821.1"/>
    </source>
</evidence>
<dbReference type="PROSITE" id="PS00770">
    <property type="entry name" value="AA_TRANSFER_CLASS_4"/>
    <property type="match status" value="1"/>
</dbReference>
<dbReference type="InterPro" id="IPR043132">
    <property type="entry name" value="BCAT-like_C"/>
</dbReference>
<dbReference type="InterPro" id="IPR043131">
    <property type="entry name" value="BCAT-like_N"/>
</dbReference>
<dbReference type="GO" id="GO:0052655">
    <property type="term" value="F:L-valine-2-oxoglutarate transaminase activity"/>
    <property type="evidence" value="ECO:0007669"/>
    <property type="project" value="RHEA"/>
</dbReference>
<dbReference type="InterPro" id="IPR018300">
    <property type="entry name" value="Aminotrans_IV_CS"/>
</dbReference>
<dbReference type="Pfam" id="PF01063">
    <property type="entry name" value="Aminotran_4"/>
    <property type="match status" value="1"/>
</dbReference>
<evidence type="ECO:0000256" key="7">
    <source>
        <dbReference type="ARBA" id="ARBA00023304"/>
    </source>
</evidence>
<evidence type="ECO:0000256" key="6">
    <source>
        <dbReference type="ARBA" id="ARBA00022898"/>
    </source>
</evidence>
<dbReference type="GO" id="GO:0009082">
    <property type="term" value="P:branched-chain amino acid biosynthetic process"/>
    <property type="evidence" value="ECO:0007669"/>
    <property type="project" value="UniProtKB-KW"/>
</dbReference>
<evidence type="ECO:0000256" key="3">
    <source>
        <dbReference type="ARBA" id="ARBA00022576"/>
    </source>
</evidence>
<dbReference type="SUPFAM" id="SSF56752">
    <property type="entry name" value="D-aminoacid aminotransferase-like PLP-dependent enzymes"/>
    <property type="match status" value="1"/>
</dbReference>
<dbReference type="Proteomes" id="UP000321954">
    <property type="component" value="Chromosome"/>
</dbReference>
<keyword evidence="4 11" id="KW-0028">Amino-acid biosynthesis</keyword>
<accession>A0A5B8YJK9</accession>
<dbReference type="Gene3D" id="3.20.10.10">
    <property type="entry name" value="D-amino Acid Aminotransferase, subunit A, domain 2"/>
    <property type="match status" value="1"/>
</dbReference>
<dbReference type="RefSeq" id="WP_146833699.1">
    <property type="nucleotide sequence ID" value="NZ_CP042476.1"/>
</dbReference>
<dbReference type="PANTHER" id="PTHR11825:SF44">
    <property type="entry name" value="BRANCHED-CHAIN-AMINO-ACID AMINOTRANSFERASE"/>
    <property type="match status" value="1"/>
</dbReference>
<evidence type="ECO:0000256" key="4">
    <source>
        <dbReference type="ARBA" id="ARBA00022605"/>
    </source>
</evidence>
<evidence type="ECO:0000256" key="8">
    <source>
        <dbReference type="PIRSR" id="PIRSR006468-1"/>
    </source>
</evidence>
<dbReference type="GO" id="GO:0052656">
    <property type="term" value="F:L-isoleucine-2-oxoglutarate transaminase activity"/>
    <property type="evidence" value="ECO:0007669"/>
    <property type="project" value="RHEA"/>
</dbReference>
<keyword evidence="5 11" id="KW-0808">Transferase</keyword>
<reference evidence="12 13" key="1">
    <citation type="submission" date="2019-08" db="EMBL/GenBank/DDBJ databases">
        <title>Antarcticibacterium arcticum sp. nov., a bacterium isolated from marine sediment of the Canadian Beaufort Sea.</title>
        <authorList>
            <person name="Lee Y.M."/>
            <person name="Baek K."/>
            <person name="Lee D.-H."/>
            <person name="Shin S.C."/>
            <person name="Jin Y.K."/>
            <person name="Park Y."/>
        </authorList>
    </citation>
    <scope>NUCLEOTIDE SEQUENCE [LARGE SCALE GENOMIC DNA]</scope>
    <source>
        <strain evidence="12 13">PAMC 28998</strain>
    </source>
</reference>
<evidence type="ECO:0000256" key="2">
    <source>
        <dbReference type="ARBA" id="ARBA00009320"/>
    </source>
</evidence>
<name>A0A5B8YJK9_9FLAO</name>
<evidence type="ECO:0000256" key="9">
    <source>
        <dbReference type="RuleBase" id="RU004106"/>
    </source>
</evidence>
<dbReference type="KEGG" id="anp:FK178_08840"/>
<gene>
    <name evidence="12" type="ORF">FK178_08840</name>
</gene>
<dbReference type="NCBIfam" id="NF009897">
    <property type="entry name" value="PRK13357.1"/>
    <property type="match status" value="1"/>
</dbReference>
<protein>
    <recommendedName>
        <fullName evidence="11">Branched-chain-amino-acid aminotransferase</fullName>
        <ecNumber evidence="11">2.6.1.42</ecNumber>
    </recommendedName>
</protein>